<accession>A0ABS8IGW4</accession>
<name>A0ABS8IGW4_9NOSO</name>
<proteinExistence type="predicted"/>
<keyword evidence="2" id="KW-1185">Reference proteome</keyword>
<organism evidence="1 2">
    <name type="scientific">Nostoc favosum CHAB5714</name>
    <dbReference type="NCBI Taxonomy" id="2780399"/>
    <lineage>
        <taxon>Bacteria</taxon>
        <taxon>Bacillati</taxon>
        <taxon>Cyanobacteriota</taxon>
        <taxon>Cyanophyceae</taxon>
        <taxon>Nostocales</taxon>
        <taxon>Nostocaceae</taxon>
        <taxon>Nostoc</taxon>
        <taxon>Nostoc favosum</taxon>
    </lineage>
</organism>
<comment type="caution">
    <text evidence="1">The sequence shown here is derived from an EMBL/GenBank/DDBJ whole genome shotgun (WGS) entry which is preliminary data.</text>
</comment>
<protein>
    <submittedName>
        <fullName evidence="1">Uncharacterized protein</fullName>
    </submittedName>
</protein>
<dbReference type="RefSeq" id="WP_229488842.1">
    <property type="nucleotide sequence ID" value="NZ_JAIVFQ010000072.1"/>
</dbReference>
<dbReference type="EMBL" id="JAIVFQ010000072">
    <property type="protein sequence ID" value="MCC5603276.1"/>
    <property type="molecule type" value="Genomic_DNA"/>
</dbReference>
<reference evidence="1 2" key="1">
    <citation type="journal article" date="2021" name="Microorganisms">
        <title>Genome Evolution of Filamentous Cyanobacterium Nostoc Species: From Facultative Symbiosis to Free Living.</title>
        <authorList>
            <person name="Huo D."/>
            <person name="Li H."/>
            <person name="Cai F."/>
            <person name="Guo X."/>
            <person name="Qiao Z."/>
            <person name="Wang W."/>
            <person name="Yu G."/>
            <person name="Li R."/>
        </authorList>
    </citation>
    <scope>NUCLEOTIDE SEQUENCE [LARGE SCALE GENOMIC DNA]</scope>
    <source>
        <strain evidence="1 2">CHAB 5714</strain>
    </source>
</reference>
<evidence type="ECO:0000313" key="2">
    <source>
        <dbReference type="Proteomes" id="UP001199525"/>
    </source>
</evidence>
<evidence type="ECO:0000313" key="1">
    <source>
        <dbReference type="EMBL" id="MCC5603276.1"/>
    </source>
</evidence>
<gene>
    <name evidence="1" type="ORF">LC586_29810</name>
</gene>
<dbReference type="Proteomes" id="UP001199525">
    <property type="component" value="Unassembled WGS sequence"/>
</dbReference>
<sequence length="490" mass="57244">MNASLRYWKIWRIDLANERVGYKEFLVPLAQEFLEEQIPNWQHGNVQAALLSYFHGNHAAVDAMIRAQAGLCLRCYVSEPILKACQRIDSLFSGEKSFTYKDLLRCVLDDDGKKLVILDSDHKTHLTVNDDGQISPIAYKFFTVEVLRKFKHDSQSSMSLDNWAYFQTKQNPEIQKFLSEFGFQHLSNWALLNRVRPKQLETLSQRTRQLIEVFHAVYRRDRRQQRQIEVRRCPDPSIAQLQEMLTYLQTRDVIINTADEFKKELQQVATQLRQYDIWSSLEPLEVQNPDNGKYTLRTDLPTVSLDELDVEQQEILEFLHTQLRLALTDAIAQEISNCITKLENSSRYAPIAQKYIPGLQLYYSQGKTLKEIVPLLGMTSWDQARRVLNPGELLRKIRTLTVQKLLDSILKMAQEKELINIPPEPDYLKNLAEQIENFVDAEVFQEAGEEIRTSKNRSLDSFYAQQIRNYFEQKSVTSQKELVPFVQRYN</sequence>